<dbReference type="AlphaFoldDB" id="A0AAE1VC17"/>
<keyword evidence="2" id="KW-1185">Reference proteome</keyword>
<sequence>MKLKSLNSVPPTKPPSEVIASCNTLTSLPNNSSSSLHDSPAATISNLTQKTVETRLRNIIHSHKHYFEFYHFTLGLKSCNHESYLVQRYEKLVLKMLLSPDKYVMHNLGLMNLIGVTQDRYRSIIVM</sequence>
<comment type="caution">
    <text evidence="1">The sequence shown here is derived from an EMBL/GenBank/DDBJ whole genome shotgun (WGS) entry which is preliminary data.</text>
</comment>
<dbReference type="Proteomes" id="UP001291623">
    <property type="component" value="Unassembled WGS sequence"/>
</dbReference>
<protein>
    <submittedName>
        <fullName evidence="1">Uncharacterized protein</fullName>
    </submittedName>
</protein>
<evidence type="ECO:0000313" key="1">
    <source>
        <dbReference type="EMBL" id="KAK4364328.1"/>
    </source>
</evidence>
<gene>
    <name evidence="1" type="ORF">RND71_015686</name>
</gene>
<evidence type="ECO:0000313" key="2">
    <source>
        <dbReference type="Proteomes" id="UP001291623"/>
    </source>
</evidence>
<accession>A0AAE1VC17</accession>
<proteinExistence type="predicted"/>
<organism evidence="1 2">
    <name type="scientific">Anisodus tanguticus</name>
    <dbReference type="NCBI Taxonomy" id="243964"/>
    <lineage>
        <taxon>Eukaryota</taxon>
        <taxon>Viridiplantae</taxon>
        <taxon>Streptophyta</taxon>
        <taxon>Embryophyta</taxon>
        <taxon>Tracheophyta</taxon>
        <taxon>Spermatophyta</taxon>
        <taxon>Magnoliopsida</taxon>
        <taxon>eudicotyledons</taxon>
        <taxon>Gunneridae</taxon>
        <taxon>Pentapetalae</taxon>
        <taxon>asterids</taxon>
        <taxon>lamiids</taxon>
        <taxon>Solanales</taxon>
        <taxon>Solanaceae</taxon>
        <taxon>Solanoideae</taxon>
        <taxon>Hyoscyameae</taxon>
        <taxon>Anisodus</taxon>
    </lineage>
</organism>
<reference evidence="1" key="1">
    <citation type="submission" date="2023-12" db="EMBL/GenBank/DDBJ databases">
        <title>Genome assembly of Anisodus tanguticus.</title>
        <authorList>
            <person name="Wang Y.-J."/>
        </authorList>
    </citation>
    <scope>NUCLEOTIDE SEQUENCE</scope>
    <source>
        <strain evidence="1">KB-2021</strain>
        <tissue evidence="1">Leaf</tissue>
    </source>
</reference>
<name>A0AAE1VC17_9SOLA</name>
<dbReference type="EMBL" id="JAVYJV010000008">
    <property type="protein sequence ID" value="KAK4364328.1"/>
    <property type="molecule type" value="Genomic_DNA"/>
</dbReference>